<reference evidence="1 2" key="1">
    <citation type="submission" date="2014-04" db="EMBL/GenBank/DDBJ databases">
        <authorList>
            <consortium name="DOE Joint Genome Institute"/>
            <person name="Kuo A."/>
            <person name="Gay G."/>
            <person name="Dore J."/>
            <person name="Kohler A."/>
            <person name="Nagy L.G."/>
            <person name="Floudas D."/>
            <person name="Copeland A."/>
            <person name="Barry K.W."/>
            <person name="Cichocki N."/>
            <person name="Veneault-Fourrey C."/>
            <person name="LaButti K."/>
            <person name="Lindquist E.A."/>
            <person name="Lipzen A."/>
            <person name="Lundell T."/>
            <person name="Morin E."/>
            <person name="Murat C."/>
            <person name="Sun H."/>
            <person name="Tunlid A."/>
            <person name="Henrissat B."/>
            <person name="Grigoriev I.V."/>
            <person name="Hibbett D.S."/>
            <person name="Martin F."/>
            <person name="Nordberg H.P."/>
            <person name="Cantor M.N."/>
            <person name="Hua S.X."/>
        </authorList>
    </citation>
    <scope>NUCLEOTIDE SEQUENCE [LARGE SCALE GENOMIC DNA]</scope>
    <source>
        <strain evidence="2">h7</strain>
    </source>
</reference>
<protein>
    <submittedName>
        <fullName evidence="1">Uncharacterized protein</fullName>
    </submittedName>
</protein>
<accession>A0A0C2Y219</accession>
<dbReference type="Proteomes" id="UP000053424">
    <property type="component" value="Unassembled WGS sequence"/>
</dbReference>
<organism evidence="1 2">
    <name type="scientific">Hebeloma cylindrosporum</name>
    <dbReference type="NCBI Taxonomy" id="76867"/>
    <lineage>
        <taxon>Eukaryota</taxon>
        <taxon>Fungi</taxon>
        <taxon>Dikarya</taxon>
        <taxon>Basidiomycota</taxon>
        <taxon>Agaricomycotina</taxon>
        <taxon>Agaricomycetes</taxon>
        <taxon>Agaricomycetidae</taxon>
        <taxon>Agaricales</taxon>
        <taxon>Agaricineae</taxon>
        <taxon>Hymenogastraceae</taxon>
        <taxon>Hebeloma</taxon>
    </lineage>
</organism>
<reference evidence="2" key="2">
    <citation type="submission" date="2015-01" db="EMBL/GenBank/DDBJ databases">
        <title>Evolutionary Origins and Diversification of the Mycorrhizal Mutualists.</title>
        <authorList>
            <consortium name="DOE Joint Genome Institute"/>
            <consortium name="Mycorrhizal Genomics Consortium"/>
            <person name="Kohler A."/>
            <person name="Kuo A."/>
            <person name="Nagy L.G."/>
            <person name="Floudas D."/>
            <person name="Copeland A."/>
            <person name="Barry K.W."/>
            <person name="Cichocki N."/>
            <person name="Veneault-Fourrey C."/>
            <person name="LaButti K."/>
            <person name="Lindquist E.A."/>
            <person name="Lipzen A."/>
            <person name="Lundell T."/>
            <person name="Morin E."/>
            <person name="Murat C."/>
            <person name="Riley R."/>
            <person name="Ohm R."/>
            <person name="Sun H."/>
            <person name="Tunlid A."/>
            <person name="Henrissat B."/>
            <person name="Grigoriev I.V."/>
            <person name="Hibbett D.S."/>
            <person name="Martin F."/>
        </authorList>
    </citation>
    <scope>NUCLEOTIDE SEQUENCE [LARGE SCALE GENOMIC DNA]</scope>
    <source>
        <strain evidence="2">h7</strain>
    </source>
</reference>
<dbReference type="HOGENOM" id="CLU_2831469_0_0_1"/>
<proteinExistence type="predicted"/>
<dbReference type="EMBL" id="KN831774">
    <property type="protein sequence ID" value="KIM43908.1"/>
    <property type="molecule type" value="Genomic_DNA"/>
</dbReference>
<dbReference type="AlphaFoldDB" id="A0A0C2Y219"/>
<sequence length="66" mass="7417">MRIYALDLRWDAPKSLPTSPETRAHLDQVILYSPTMIPENIASSNPNHLCSSLQALELSTLMHGDR</sequence>
<keyword evidence="2" id="KW-1185">Reference proteome</keyword>
<gene>
    <name evidence="1" type="ORF">M413DRAFT_442975</name>
</gene>
<name>A0A0C2Y219_HEBCY</name>
<evidence type="ECO:0000313" key="1">
    <source>
        <dbReference type="EMBL" id="KIM43908.1"/>
    </source>
</evidence>
<evidence type="ECO:0000313" key="2">
    <source>
        <dbReference type="Proteomes" id="UP000053424"/>
    </source>
</evidence>